<organismHost>
    <name type="scientific">Sulfolobus</name>
    <dbReference type="NCBI Taxonomy" id="2284"/>
</organismHost>
<keyword evidence="2" id="KW-1185">Reference proteome</keyword>
<evidence type="ECO:0000313" key="2">
    <source>
        <dbReference type="Proteomes" id="UP000224527"/>
    </source>
</evidence>
<proteinExistence type="predicted"/>
<dbReference type="Proteomes" id="UP000224527">
    <property type="component" value="Segment"/>
</dbReference>
<dbReference type="KEGG" id="vg:37273751"/>
<organism evidence="1">
    <name type="scientific">Sulfolobus polyhedral virus 1</name>
    <name type="common">SPV1</name>
    <dbReference type="NCBI Taxonomy" id="1982658"/>
    <lineage>
        <taxon>Viruses</taxon>
        <taxon>Viruses incertae sedis</taxon>
        <taxon>Portogloboviridae</taxon>
        <taxon>Alphaportoglobovirus</taxon>
        <taxon>Alphaportoglobovirus beppuense</taxon>
        <taxon>Sulfolobus alphaportoglobovirus 1</taxon>
    </lineage>
</organism>
<reference evidence="1" key="1">
    <citation type="journal article" date="2017" name="J. Virol.">
        <title>A novel type of polyhedral viruses infecting hyperthermophilic archaea.</title>
        <authorList>
            <person name="Liu Y."/>
            <person name="Ishino S."/>
            <person name="Ishino Y."/>
            <person name="Pehau-Arnaudet G."/>
            <person name="Krupovic M."/>
            <person name="Prangishvili D."/>
        </authorList>
    </citation>
    <scope>NUCLEOTIDE SEQUENCE [LARGE SCALE GENOMIC DNA]</scope>
    <source>
        <strain evidence="1">S14</strain>
    </source>
</reference>
<name>A0A1W6I173_SPV1</name>
<dbReference type="EMBL" id="KY780159">
    <property type="protein sequence ID" value="ARM37815.1"/>
    <property type="molecule type" value="Genomic_DNA"/>
</dbReference>
<dbReference type="GeneID" id="37273751"/>
<dbReference type="RefSeq" id="YP_009497880.1">
    <property type="nucleotide sequence ID" value="NC_038017.1"/>
</dbReference>
<protein>
    <submittedName>
        <fullName evidence="1">Uncharacterized protein</fullName>
    </submittedName>
</protein>
<sequence length="75" mass="8763">MECRAVAYVGMTLPRFREGVITWEDIKNDSVLREAMLYIISFIEASKSKGIDYTEMFENEMKKAEKVEEQEEGFT</sequence>
<evidence type="ECO:0000313" key="1">
    <source>
        <dbReference type="EMBL" id="ARM37815.1"/>
    </source>
</evidence>
<accession>A0A1W6I173</accession>